<dbReference type="AlphaFoldDB" id="A0AA39V195"/>
<organism evidence="2 3">
    <name type="scientific">Cladonia borealis</name>
    <dbReference type="NCBI Taxonomy" id="184061"/>
    <lineage>
        <taxon>Eukaryota</taxon>
        <taxon>Fungi</taxon>
        <taxon>Dikarya</taxon>
        <taxon>Ascomycota</taxon>
        <taxon>Pezizomycotina</taxon>
        <taxon>Lecanoromycetes</taxon>
        <taxon>OSLEUM clade</taxon>
        <taxon>Lecanoromycetidae</taxon>
        <taxon>Lecanorales</taxon>
        <taxon>Lecanorineae</taxon>
        <taxon>Cladoniaceae</taxon>
        <taxon>Cladonia</taxon>
    </lineage>
</organism>
<name>A0AA39V195_9LECA</name>
<feature type="domain" description="Protein kinase" evidence="1">
    <location>
        <begin position="141"/>
        <end position="445"/>
    </location>
</feature>
<dbReference type="PANTHER" id="PTHR37542">
    <property type="entry name" value="HELO DOMAIN-CONTAINING PROTEIN-RELATED"/>
    <property type="match status" value="1"/>
</dbReference>
<dbReference type="GO" id="GO:0005524">
    <property type="term" value="F:ATP binding"/>
    <property type="evidence" value="ECO:0007669"/>
    <property type="project" value="InterPro"/>
</dbReference>
<dbReference type="EMBL" id="JAFEKC020000026">
    <property type="protein sequence ID" value="KAK0506969.1"/>
    <property type="molecule type" value="Genomic_DNA"/>
</dbReference>
<dbReference type="InterPro" id="IPR056002">
    <property type="entry name" value="DUF7580"/>
</dbReference>
<accession>A0AA39V195</accession>
<evidence type="ECO:0000259" key="1">
    <source>
        <dbReference type="PROSITE" id="PS50011"/>
    </source>
</evidence>
<dbReference type="PANTHER" id="PTHR37542:SF1">
    <property type="entry name" value="PRION-INHIBITION AND PROPAGATION HELO DOMAIN-CONTAINING PROTEIN"/>
    <property type="match status" value="1"/>
</dbReference>
<dbReference type="InterPro" id="IPR000719">
    <property type="entry name" value="Prot_kinase_dom"/>
</dbReference>
<sequence>MRDEIQALRILSADHRSYFIPAGALNDLLNTETIKSAFRSCKVQPDRENEVIRKVEYGGRRTFAILVTIYKPHRIIDFIERDEFRTAGIDSKLPFSRAELEIFLPITEAGDFFDKQWELTAPIFSRRAGHRLLDQRTIFPFLESRHHAEGAFGAVHLIRLHPSHGKLLGIPQDQIIIARKELKVTSSSEPGNLQRECRVLSFLNYLEHPNIVELLGSYTCNGVHSLLFPVAASNLHDFLRTSDHANFQSESDYLFALCGLASALDKLHSFVSEDLDIRLIGCHHDLKPTNVLVQDGRFLLADFGLSNLKEVREGSQTLFKPRDSEFMAPECEDPDHGFKPGIIGRKSDIWSLGCVIAEVQTYITRGKDAIEGFQVFRKVTVGRFTSSAFHAGRNVNEKVESWLDELEAQTTPTGSSVIELVRSTLQLEPEDRPGAGQITLVLRFLALKSNFQAVCLLCDSMTDQIDLDLLIEKDRFRLWGHILGLSGSKIQGDQANNALRSDAFFQRQYQNISKIEGQLSIAPQSQNDLHARVVRLRAINDDMLSGLPHAWQLSINVKLEQKIVSTEDMSMLEKIKTTFEESSRYRSMATLAAIKHMHHLCNNPPTCFSKDLQLTSITWKPENAYDANTEAHFKIGTISAEEKPEGAYVLVEKIKYDGHWVGQVGEQLYSRVAAVTRLLRISATSENGIRVLFPLGYFHDPSDRCFCLVSAIPLYGAEPELRNTEVVTLRQYIEETYRSTILRPSLNDRLRLARHLASNVAKIHKASWLHKNISSFSIIFVLPKERQNAIHLPLPYILGFNHSRPSDPRGFSTKEIHSVDVLDYRHPEYAQNHLGTSYQAAFDNYSLGLVLLEIGLWKPLSRMTRRKKGATPKQLLRYIVEEWVSQLGFFGGNTYKEVVTRCLKGHVQSAALKDNTVTVDILDTPTVEEQLENIFV</sequence>
<evidence type="ECO:0000313" key="3">
    <source>
        <dbReference type="Proteomes" id="UP001166286"/>
    </source>
</evidence>
<gene>
    <name evidence="2" type="ORF">JMJ35_010669</name>
</gene>
<evidence type="ECO:0000313" key="2">
    <source>
        <dbReference type="EMBL" id="KAK0506969.1"/>
    </source>
</evidence>
<proteinExistence type="predicted"/>
<dbReference type="CDD" id="cd00180">
    <property type="entry name" value="PKc"/>
    <property type="match status" value="1"/>
</dbReference>
<dbReference type="Proteomes" id="UP001166286">
    <property type="component" value="Unassembled WGS sequence"/>
</dbReference>
<dbReference type="SMART" id="SM00220">
    <property type="entry name" value="S_TKc"/>
    <property type="match status" value="1"/>
</dbReference>
<keyword evidence="3" id="KW-1185">Reference proteome</keyword>
<protein>
    <recommendedName>
        <fullName evidence="1">Protein kinase domain-containing protein</fullName>
    </recommendedName>
</protein>
<dbReference type="PROSITE" id="PS50011">
    <property type="entry name" value="PROTEIN_KINASE_DOM"/>
    <property type="match status" value="2"/>
</dbReference>
<reference evidence="2" key="1">
    <citation type="submission" date="2023-03" db="EMBL/GenBank/DDBJ databases">
        <title>Complete genome of Cladonia borealis.</title>
        <authorList>
            <person name="Park H."/>
        </authorList>
    </citation>
    <scope>NUCLEOTIDE SEQUENCE</scope>
    <source>
        <strain evidence="2">ANT050790</strain>
    </source>
</reference>
<dbReference type="Pfam" id="PF00069">
    <property type="entry name" value="Pkinase"/>
    <property type="match status" value="1"/>
</dbReference>
<dbReference type="Gene3D" id="1.10.510.10">
    <property type="entry name" value="Transferase(Phosphotransferase) domain 1"/>
    <property type="match status" value="2"/>
</dbReference>
<feature type="domain" description="Protein kinase" evidence="1">
    <location>
        <begin position="624"/>
        <end position="936"/>
    </location>
</feature>
<comment type="caution">
    <text evidence="2">The sequence shown here is derived from an EMBL/GenBank/DDBJ whole genome shotgun (WGS) entry which is preliminary data.</text>
</comment>
<dbReference type="SUPFAM" id="SSF56112">
    <property type="entry name" value="Protein kinase-like (PK-like)"/>
    <property type="match status" value="2"/>
</dbReference>
<dbReference type="GO" id="GO:0004672">
    <property type="term" value="F:protein kinase activity"/>
    <property type="evidence" value="ECO:0007669"/>
    <property type="project" value="InterPro"/>
</dbReference>
<dbReference type="Pfam" id="PF24476">
    <property type="entry name" value="DUF7580"/>
    <property type="match status" value="1"/>
</dbReference>
<dbReference type="Gene3D" id="3.30.200.20">
    <property type="entry name" value="Phosphorylase Kinase, domain 1"/>
    <property type="match status" value="1"/>
</dbReference>
<dbReference type="InterPro" id="IPR011009">
    <property type="entry name" value="Kinase-like_dom_sf"/>
</dbReference>